<dbReference type="Proteomes" id="UP000199459">
    <property type="component" value="Unassembled WGS sequence"/>
</dbReference>
<protein>
    <submittedName>
        <fullName evidence="1">Uncharacterized protein</fullName>
    </submittedName>
</protein>
<sequence length="78" mass="8901">MMPGANNEVLLIITKSGKIHDMNIHQQKNGTWTATVIFDVNGILKYETITKTKRDSAFRSACEFVRKNIDEFAYVHSL</sequence>
<evidence type="ECO:0000313" key="2">
    <source>
        <dbReference type="Proteomes" id="UP000199459"/>
    </source>
</evidence>
<proteinExistence type="predicted"/>
<evidence type="ECO:0000313" key="1">
    <source>
        <dbReference type="EMBL" id="SEN70912.1"/>
    </source>
</evidence>
<gene>
    <name evidence="1" type="ORF">SAMN05216325_1392</name>
</gene>
<reference evidence="1 2" key="1">
    <citation type="submission" date="2016-10" db="EMBL/GenBank/DDBJ databases">
        <authorList>
            <person name="de Groot N.N."/>
        </authorList>
    </citation>
    <scope>NUCLEOTIDE SEQUENCE [LARGE SCALE GENOMIC DNA]</scope>
    <source>
        <strain evidence="1 2">Nm22</strain>
    </source>
</reference>
<dbReference type="EMBL" id="FOCP01000039">
    <property type="protein sequence ID" value="SEN70912.1"/>
    <property type="molecule type" value="Genomic_DNA"/>
</dbReference>
<organism evidence="1 2">
    <name type="scientific">Nitrosomonas marina</name>
    <dbReference type="NCBI Taxonomy" id="917"/>
    <lineage>
        <taxon>Bacteria</taxon>
        <taxon>Pseudomonadati</taxon>
        <taxon>Pseudomonadota</taxon>
        <taxon>Betaproteobacteria</taxon>
        <taxon>Nitrosomonadales</taxon>
        <taxon>Nitrosomonadaceae</taxon>
        <taxon>Nitrosomonas</taxon>
    </lineage>
</organism>
<accession>A0A1H8IR88</accession>
<name>A0A1H8IR88_9PROT</name>
<dbReference type="AlphaFoldDB" id="A0A1H8IR88"/>